<evidence type="ECO:0000256" key="2">
    <source>
        <dbReference type="ARBA" id="ARBA00004906"/>
    </source>
</evidence>
<dbReference type="GO" id="GO:0008270">
    <property type="term" value="F:zinc ion binding"/>
    <property type="evidence" value="ECO:0007669"/>
    <property type="project" value="UniProtKB-KW"/>
</dbReference>
<feature type="compositionally biased region" description="Acidic residues" evidence="9">
    <location>
        <begin position="494"/>
        <end position="503"/>
    </location>
</feature>
<dbReference type="GO" id="GO:0000151">
    <property type="term" value="C:ubiquitin ligase complex"/>
    <property type="evidence" value="ECO:0007669"/>
    <property type="project" value="InterPro"/>
</dbReference>
<dbReference type="PANTHER" id="PTHR46076">
    <property type="entry name" value="E3 UBIQUITIN-PROTEIN LIGASE RING1 / RING 2 FAMILY MEMBER"/>
    <property type="match status" value="1"/>
</dbReference>
<dbReference type="InterPro" id="IPR017907">
    <property type="entry name" value="Znf_RING_CS"/>
</dbReference>
<keyword evidence="5" id="KW-0479">Metal-binding</keyword>
<keyword evidence="12" id="KW-1185">Reference proteome</keyword>
<dbReference type="GO" id="GO:0031519">
    <property type="term" value="C:PcG protein complex"/>
    <property type="evidence" value="ECO:0007669"/>
    <property type="project" value="TreeGrafter"/>
</dbReference>
<feature type="domain" description="RING-type" evidence="10">
    <location>
        <begin position="63"/>
        <end position="103"/>
    </location>
</feature>
<comment type="catalytic activity">
    <reaction evidence="1">
        <text>S-ubiquitinyl-[E2 ubiquitin-conjugating enzyme]-L-cysteine + [acceptor protein]-L-lysine = [E2 ubiquitin-conjugating enzyme]-L-cysteine + N(6)-ubiquitinyl-[acceptor protein]-L-lysine.</text>
        <dbReference type="EC" id="2.3.2.27"/>
    </reaction>
</comment>
<keyword evidence="6 8" id="KW-0863">Zinc-finger</keyword>
<feature type="region of interest" description="Disordered" evidence="9">
    <location>
        <begin position="1"/>
        <end position="20"/>
    </location>
</feature>
<accession>A0A4U5M1C0</accession>
<feature type="region of interest" description="Disordered" evidence="9">
    <location>
        <begin position="481"/>
        <end position="503"/>
    </location>
</feature>
<dbReference type="UniPathway" id="UPA00143"/>
<dbReference type="Proteomes" id="UP000298663">
    <property type="component" value="Unassembled WGS sequence"/>
</dbReference>
<sequence length="503" mass="54552">MRRRSPGGRQKGTGGTETITGNKTLELSDYDMISFSARKPHKPITDDTKIKITTRTLATELSCPICLDLLTQTMTTKDCLHRFCSECITTALLRGNKECPTCRKKLVSKRGLRPDKNFDALIAKIWPDRQVLEKMQQLANERFAQRSNLEALQKSIEAGMKAQALNRRQRVQGSYDYEKRKRRPKKDAAGEPEPEVAENGGSADSVNGTDAGDSSDSSSDSDSDSSDSSSDSSSSSEDSSHNSPAIGINATQEPGPSGSSASHQAPPVLTPQVPIITSGPPSMSSQNQTSKAPPALTPTTALQGITHPAGPVVSMSGNTVVVAPGFCVDRMQKWLNDTPNSPLVPAEDNISEANSDASEMRFDEVEFELAPAKSLLKRKGIPKCLMTHRYVAASADSSLEYVSEFLSRFIKDSGAKPIKIEFFYVVNQNNQMRKIFMHDTISKAFSVARGQHLIIYFDSASPDMDACDNLFTHIVNEDGASIGGETSSTTSTDPADEPMDTSQ</sequence>
<evidence type="ECO:0000256" key="4">
    <source>
        <dbReference type="ARBA" id="ARBA00022679"/>
    </source>
</evidence>
<dbReference type="EMBL" id="AZBU02000010">
    <property type="protein sequence ID" value="TKR62447.1"/>
    <property type="molecule type" value="Genomic_DNA"/>
</dbReference>
<evidence type="ECO:0000256" key="8">
    <source>
        <dbReference type="PROSITE-ProRule" id="PRU00175"/>
    </source>
</evidence>
<keyword evidence="7" id="KW-0862">Zinc</keyword>
<evidence type="ECO:0000256" key="5">
    <source>
        <dbReference type="ARBA" id="ARBA00022723"/>
    </source>
</evidence>
<gene>
    <name evidence="11" type="ORF">L596_026404</name>
</gene>
<dbReference type="EC" id="2.3.2.27" evidence="3"/>
<dbReference type="GO" id="GO:0016567">
    <property type="term" value="P:protein ubiquitination"/>
    <property type="evidence" value="ECO:0007669"/>
    <property type="project" value="UniProtKB-UniPathway"/>
</dbReference>
<dbReference type="OrthoDB" id="337575at2759"/>
<protein>
    <recommendedName>
        <fullName evidence="3">RING-type E3 ubiquitin transferase</fullName>
        <ecNumber evidence="3">2.3.2.27</ecNumber>
    </recommendedName>
</protein>
<evidence type="ECO:0000313" key="12">
    <source>
        <dbReference type="Proteomes" id="UP000298663"/>
    </source>
</evidence>
<comment type="pathway">
    <text evidence="2">Protein modification; protein ubiquitination.</text>
</comment>
<evidence type="ECO:0000313" key="11">
    <source>
        <dbReference type="EMBL" id="TKR62447.1"/>
    </source>
</evidence>
<reference evidence="11 12" key="1">
    <citation type="journal article" date="2015" name="Genome Biol.">
        <title>Comparative genomics of Steinernema reveals deeply conserved gene regulatory networks.</title>
        <authorList>
            <person name="Dillman A.R."/>
            <person name="Macchietto M."/>
            <person name="Porter C.F."/>
            <person name="Rogers A."/>
            <person name="Williams B."/>
            <person name="Antoshechkin I."/>
            <person name="Lee M.M."/>
            <person name="Goodwin Z."/>
            <person name="Lu X."/>
            <person name="Lewis E.E."/>
            <person name="Goodrich-Blair H."/>
            <person name="Stock S.P."/>
            <person name="Adams B.J."/>
            <person name="Sternberg P.W."/>
            <person name="Mortazavi A."/>
        </authorList>
    </citation>
    <scope>NUCLEOTIDE SEQUENCE [LARGE SCALE GENOMIC DNA]</scope>
    <source>
        <strain evidence="11 12">ALL</strain>
    </source>
</reference>
<dbReference type="PROSITE" id="PS00518">
    <property type="entry name" value="ZF_RING_1"/>
    <property type="match status" value="1"/>
</dbReference>
<feature type="compositionally biased region" description="Polar residues" evidence="9">
    <location>
        <begin position="249"/>
        <end position="263"/>
    </location>
</feature>
<proteinExistence type="predicted"/>
<dbReference type="STRING" id="34508.A0A4U5M1C0"/>
<feature type="compositionally biased region" description="Polar residues" evidence="9">
    <location>
        <begin position="279"/>
        <end position="303"/>
    </location>
</feature>
<keyword evidence="4" id="KW-0808">Transferase</keyword>
<evidence type="ECO:0000256" key="6">
    <source>
        <dbReference type="ARBA" id="ARBA00022771"/>
    </source>
</evidence>
<dbReference type="GO" id="GO:0061630">
    <property type="term" value="F:ubiquitin protein ligase activity"/>
    <property type="evidence" value="ECO:0007669"/>
    <property type="project" value="UniProtKB-EC"/>
</dbReference>
<reference evidence="11 12" key="2">
    <citation type="journal article" date="2019" name="G3 (Bethesda)">
        <title>Hybrid Assembly of the Genome of the Entomopathogenic Nematode Steinernema carpocapsae Identifies the X-Chromosome.</title>
        <authorList>
            <person name="Serra L."/>
            <person name="Macchietto M."/>
            <person name="Macias-Munoz A."/>
            <person name="McGill C.J."/>
            <person name="Rodriguez I.M."/>
            <person name="Rodriguez B."/>
            <person name="Murad R."/>
            <person name="Mortazavi A."/>
        </authorList>
    </citation>
    <scope>NUCLEOTIDE SEQUENCE [LARGE SCALE GENOMIC DNA]</scope>
    <source>
        <strain evidence="11 12">ALL</strain>
    </source>
</reference>
<dbReference type="Pfam" id="PF13923">
    <property type="entry name" value="zf-C3HC4_2"/>
    <property type="match status" value="1"/>
</dbReference>
<evidence type="ECO:0000259" key="10">
    <source>
        <dbReference type="PROSITE" id="PS50089"/>
    </source>
</evidence>
<organism evidence="11 12">
    <name type="scientific">Steinernema carpocapsae</name>
    <name type="common">Entomopathogenic nematode</name>
    <dbReference type="NCBI Taxonomy" id="34508"/>
    <lineage>
        <taxon>Eukaryota</taxon>
        <taxon>Metazoa</taxon>
        <taxon>Ecdysozoa</taxon>
        <taxon>Nematoda</taxon>
        <taxon>Chromadorea</taxon>
        <taxon>Rhabditida</taxon>
        <taxon>Tylenchina</taxon>
        <taxon>Panagrolaimomorpha</taxon>
        <taxon>Strongyloidoidea</taxon>
        <taxon>Steinernematidae</taxon>
        <taxon>Steinernema</taxon>
    </lineage>
</organism>
<evidence type="ECO:0000256" key="9">
    <source>
        <dbReference type="SAM" id="MobiDB-lite"/>
    </source>
</evidence>
<dbReference type="PANTHER" id="PTHR46076:SF3">
    <property type="entry name" value="E3 UBIQUITIN-PROTEIN LIGASE RING1"/>
    <property type="match status" value="1"/>
</dbReference>
<evidence type="ECO:0000256" key="7">
    <source>
        <dbReference type="ARBA" id="ARBA00022833"/>
    </source>
</evidence>
<dbReference type="SUPFAM" id="SSF57850">
    <property type="entry name" value="RING/U-box"/>
    <property type="match status" value="1"/>
</dbReference>
<dbReference type="PROSITE" id="PS50089">
    <property type="entry name" value="ZF_RING_2"/>
    <property type="match status" value="1"/>
</dbReference>
<feature type="region of interest" description="Disordered" evidence="9">
    <location>
        <begin position="163"/>
        <end position="303"/>
    </location>
</feature>
<evidence type="ECO:0000256" key="3">
    <source>
        <dbReference type="ARBA" id="ARBA00012483"/>
    </source>
</evidence>
<dbReference type="CDD" id="cd16531">
    <property type="entry name" value="RING-HC_RING1-like"/>
    <property type="match status" value="1"/>
</dbReference>
<dbReference type="Gene3D" id="3.30.40.10">
    <property type="entry name" value="Zinc/RING finger domain, C3HC4 (zinc finger)"/>
    <property type="match status" value="1"/>
</dbReference>
<dbReference type="GO" id="GO:0003682">
    <property type="term" value="F:chromatin binding"/>
    <property type="evidence" value="ECO:0007669"/>
    <property type="project" value="TreeGrafter"/>
</dbReference>
<dbReference type="InterPro" id="IPR001841">
    <property type="entry name" value="Znf_RING"/>
</dbReference>
<dbReference type="InterPro" id="IPR013083">
    <property type="entry name" value="Znf_RING/FYVE/PHD"/>
</dbReference>
<dbReference type="InterPro" id="IPR043540">
    <property type="entry name" value="RING1/RING2"/>
</dbReference>
<evidence type="ECO:0000256" key="1">
    <source>
        <dbReference type="ARBA" id="ARBA00000900"/>
    </source>
</evidence>
<feature type="compositionally biased region" description="Low complexity" evidence="9">
    <location>
        <begin position="226"/>
        <end position="237"/>
    </location>
</feature>
<name>A0A4U5M1C0_STECR</name>
<dbReference type="AlphaFoldDB" id="A0A4U5M1C0"/>
<comment type="caution">
    <text evidence="11">The sequence shown here is derived from an EMBL/GenBank/DDBJ whole genome shotgun (WGS) entry which is preliminary data.</text>
</comment>
<dbReference type="SMART" id="SM00184">
    <property type="entry name" value="RING"/>
    <property type="match status" value="1"/>
</dbReference>